<feature type="region of interest" description="Disordered" evidence="1">
    <location>
        <begin position="1"/>
        <end position="21"/>
    </location>
</feature>
<gene>
    <name evidence="2" type="ORF">HW554_17870</name>
</gene>
<protein>
    <submittedName>
        <fullName evidence="2">Uncharacterized protein</fullName>
    </submittedName>
</protein>
<evidence type="ECO:0000313" key="3">
    <source>
        <dbReference type="Proteomes" id="UP000565521"/>
    </source>
</evidence>
<dbReference type="AlphaFoldDB" id="A0A7Y7PSF1"/>
<dbReference type="Proteomes" id="UP000565521">
    <property type="component" value="Unassembled WGS sequence"/>
</dbReference>
<sequence>MTQIPDEEPADAGLIQSRPPTAKELQEISHFIAQSKQRNAGQRNALPLSPKRQQSREEEP</sequence>
<dbReference type="RefSeq" id="WP_176909918.1">
    <property type="nucleotide sequence ID" value="NZ_JABKAU010000047.1"/>
</dbReference>
<evidence type="ECO:0000256" key="1">
    <source>
        <dbReference type="SAM" id="MobiDB-lite"/>
    </source>
</evidence>
<name>A0A7Y7PSF1_9BACT</name>
<accession>A0A7Y7PSF1</accession>
<evidence type="ECO:0000313" key="2">
    <source>
        <dbReference type="EMBL" id="NVO33080.1"/>
    </source>
</evidence>
<feature type="compositionally biased region" description="Acidic residues" evidence="1">
    <location>
        <begin position="1"/>
        <end position="10"/>
    </location>
</feature>
<feature type="region of interest" description="Disordered" evidence="1">
    <location>
        <begin position="34"/>
        <end position="60"/>
    </location>
</feature>
<dbReference type="EMBL" id="JABKAU010000047">
    <property type="protein sequence ID" value="NVO33080.1"/>
    <property type="molecule type" value="Genomic_DNA"/>
</dbReference>
<organism evidence="2 3">
    <name type="scientific">Hymenobacter lapidiphilus</name>
    <dbReference type="NCBI Taxonomy" id="2608003"/>
    <lineage>
        <taxon>Bacteria</taxon>
        <taxon>Pseudomonadati</taxon>
        <taxon>Bacteroidota</taxon>
        <taxon>Cytophagia</taxon>
        <taxon>Cytophagales</taxon>
        <taxon>Hymenobacteraceae</taxon>
        <taxon>Hymenobacter</taxon>
    </lineage>
</organism>
<proteinExistence type="predicted"/>
<comment type="caution">
    <text evidence="2">The sequence shown here is derived from an EMBL/GenBank/DDBJ whole genome shotgun (WGS) entry which is preliminary data.</text>
</comment>
<reference evidence="2 3" key="1">
    <citation type="submission" date="2020-05" db="EMBL/GenBank/DDBJ databases">
        <title>Hymenobacter terrestris sp. nov. and Hymenobacter lapidiphilus sp. nov., isolated from regoliths in Antarctica.</title>
        <authorList>
            <person name="Sedlacek I."/>
            <person name="Pantucek R."/>
            <person name="Zeman M."/>
            <person name="Holochova P."/>
            <person name="Kralova S."/>
            <person name="Stankova E."/>
            <person name="Sedo O."/>
            <person name="Micenkova L."/>
            <person name="Svec P."/>
            <person name="Gupta V."/>
            <person name="Sood U."/>
            <person name="Korpole U.S."/>
            <person name="Lal R."/>
        </authorList>
    </citation>
    <scope>NUCLEOTIDE SEQUENCE [LARGE SCALE GENOMIC DNA]</scope>
    <source>
        <strain evidence="2 3">P5342</strain>
    </source>
</reference>
<keyword evidence="3" id="KW-1185">Reference proteome</keyword>